<evidence type="ECO:0000256" key="1">
    <source>
        <dbReference type="SAM" id="MobiDB-lite"/>
    </source>
</evidence>
<dbReference type="RefSeq" id="WP_190914247.1">
    <property type="nucleotide sequence ID" value="NZ_JACXIZ010000007.1"/>
</dbReference>
<dbReference type="EMBL" id="JACXIZ010000007">
    <property type="protein sequence ID" value="MBD2843992.1"/>
    <property type="molecule type" value="Genomic_DNA"/>
</dbReference>
<dbReference type="Gene3D" id="3.40.190.10">
    <property type="entry name" value="Periplasmic binding protein-like II"/>
    <property type="match status" value="2"/>
</dbReference>
<organism evidence="4 5">
    <name type="scientific">Paenibacillus sabuli</name>
    <dbReference type="NCBI Taxonomy" id="2772509"/>
    <lineage>
        <taxon>Bacteria</taxon>
        <taxon>Bacillati</taxon>
        <taxon>Bacillota</taxon>
        <taxon>Bacilli</taxon>
        <taxon>Bacillales</taxon>
        <taxon>Paenibacillaceae</taxon>
        <taxon>Paenibacillus</taxon>
    </lineage>
</organism>
<evidence type="ECO:0000259" key="3">
    <source>
        <dbReference type="Pfam" id="PF09084"/>
    </source>
</evidence>
<reference evidence="4" key="1">
    <citation type="submission" date="2020-09" db="EMBL/GenBank/DDBJ databases">
        <title>A novel bacterium of genus Paenibacillus, isolated from South China Sea.</title>
        <authorList>
            <person name="Huang H."/>
            <person name="Mo K."/>
            <person name="Hu Y."/>
        </authorList>
    </citation>
    <scope>NUCLEOTIDE SEQUENCE</scope>
    <source>
        <strain evidence="4">IB182496</strain>
    </source>
</reference>
<gene>
    <name evidence="4" type="ORF">IDH44_02205</name>
</gene>
<protein>
    <submittedName>
        <fullName evidence="4">ABC transporter substrate-binding protein</fullName>
    </submittedName>
</protein>
<dbReference type="PROSITE" id="PS51257">
    <property type="entry name" value="PROKAR_LIPOPROTEIN"/>
    <property type="match status" value="1"/>
</dbReference>
<feature type="domain" description="SsuA/THI5-like" evidence="3">
    <location>
        <begin position="111"/>
        <end position="313"/>
    </location>
</feature>
<comment type="caution">
    <text evidence="4">The sequence shown here is derived from an EMBL/GenBank/DDBJ whole genome shotgun (WGS) entry which is preliminary data.</text>
</comment>
<keyword evidence="2" id="KW-0732">Signal</keyword>
<dbReference type="GO" id="GO:0009228">
    <property type="term" value="P:thiamine biosynthetic process"/>
    <property type="evidence" value="ECO:0007669"/>
    <property type="project" value="InterPro"/>
</dbReference>
<dbReference type="SUPFAM" id="SSF53850">
    <property type="entry name" value="Periplasmic binding protein-like II"/>
    <property type="match status" value="1"/>
</dbReference>
<evidence type="ECO:0000313" key="4">
    <source>
        <dbReference type="EMBL" id="MBD2843992.1"/>
    </source>
</evidence>
<dbReference type="PANTHER" id="PTHR31528">
    <property type="entry name" value="4-AMINO-5-HYDROXYMETHYL-2-METHYLPYRIMIDINE PHOSPHATE SYNTHASE THI11-RELATED"/>
    <property type="match status" value="1"/>
</dbReference>
<dbReference type="PANTHER" id="PTHR31528:SF3">
    <property type="entry name" value="THIAMINE BIOSYNTHESIS PROTEIN HI_0357-RELATED"/>
    <property type="match status" value="1"/>
</dbReference>
<accession>A0A927GQP8</accession>
<name>A0A927GQP8_9BACL</name>
<feature type="signal peptide" evidence="2">
    <location>
        <begin position="1"/>
        <end position="22"/>
    </location>
</feature>
<evidence type="ECO:0000313" key="5">
    <source>
        <dbReference type="Proteomes" id="UP000621560"/>
    </source>
</evidence>
<feature type="region of interest" description="Disordered" evidence="1">
    <location>
        <begin position="32"/>
        <end position="60"/>
    </location>
</feature>
<dbReference type="InterPro" id="IPR027939">
    <property type="entry name" value="NMT1/THI5"/>
</dbReference>
<feature type="compositionally biased region" description="Polar residues" evidence="1">
    <location>
        <begin position="38"/>
        <end position="56"/>
    </location>
</feature>
<proteinExistence type="predicted"/>
<dbReference type="InterPro" id="IPR015168">
    <property type="entry name" value="SsuA/THI5"/>
</dbReference>
<sequence length="401" mass="42491">MKRRAKRWAAGLLLTGGLVLLAACGAVDKPANEAGLSESPQPSRTAAAGGSTTSQDAAEVESAAPMIEAADETGADQIDWETRRAHNREAGTLHYMTGYYYTASPPDIQAVLADELGYFEEMGLEVDIQPGLESDGIKLLAAGQLQLAASGTPSAIIQSVAAGSPIRGVATFSATGISALMVMADSGIETAADLKGRVLGYHGALPANFLAMLEHAGVGADEVESVSVGYDPTILAAGKVDALTVYKSNEPYLMEQAGYEVRLLDPGAYGAETSFGVIAANEAFAAAHPTAVEDFLRAVMKAHAYAADHPKEALAVLAKRSENGYDKDNELNRWSIEQQLVETARHAGYGYGWHTAGQWEREIEMLRDARIIEEPLAAEAVMTNTYIEAIYAGEQLIWPAS</sequence>
<dbReference type="Proteomes" id="UP000621560">
    <property type="component" value="Unassembled WGS sequence"/>
</dbReference>
<dbReference type="Pfam" id="PF09084">
    <property type="entry name" value="NMT1"/>
    <property type="match status" value="1"/>
</dbReference>
<keyword evidence="5" id="KW-1185">Reference proteome</keyword>
<feature type="chain" id="PRO_5038580101" evidence="2">
    <location>
        <begin position="23"/>
        <end position="401"/>
    </location>
</feature>
<dbReference type="AlphaFoldDB" id="A0A927GQP8"/>
<evidence type="ECO:0000256" key="2">
    <source>
        <dbReference type="SAM" id="SignalP"/>
    </source>
</evidence>